<evidence type="ECO:0000313" key="2">
    <source>
        <dbReference type="EMBL" id="KAF2560879.1"/>
    </source>
</evidence>
<gene>
    <name evidence="2" type="ORF">F2Q70_00017771</name>
</gene>
<sequence>MRRLIDSRFACGRFPPGSFRFEVRDLAPAYMTFPIQGLLERVAVELRFSDDHVYPPAGTIVSKVILPSSAFLAGLVCACVPLGRLFISPGRAAGIQDEKKEEPSSKDARPKSKSNPADHLATRGKTWPNHRGTSQADILGKRAGSGPRDLRSWPTLNDKWYDHEKTKRHAARELDSDQLPSGRMRYPKRPHGQELIGSLKRLQGPKTTYPTQDLRVQNPRVP</sequence>
<proteinExistence type="predicted"/>
<dbReference type="AlphaFoldDB" id="A0A8S9HRW9"/>
<evidence type="ECO:0000256" key="1">
    <source>
        <dbReference type="SAM" id="MobiDB-lite"/>
    </source>
</evidence>
<name>A0A8S9HRW9_BRACR</name>
<feature type="compositionally biased region" description="Polar residues" evidence="1">
    <location>
        <begin position="205"/>
        <end position="215"/>
    </location>
</feature>
<comment type="caution">
    <text evidence="2">The sequence shown here is derived from an EMBL/GenBank/DDBJ whole genome shotgun (WGS) entry which is preliminary data.</text>
</comment>
<dbReference type="EMBL" id="QGKY02001250">
    <property type="protein sequence ID" value="KAF2560879.1"/>
    <property type="molecule type" value="Genomic_DNA"/>
</dbReference>
<feature type="region of interest" description="Disordered" evidence="1">
    <location>
        <begin position="93"/>
        <end position="155"/>
    </location>
</feature>
<reference evidence="2" key="1">
    <citation type="submission" date="2019-12" db="EMBL/GenBank/DDBJ databases">
        <title>Genome sequencing and annotation of Brassica cretica.</title>
        <authorList>
            <person name="Studholme D.J."/>
            <person name="Sarris P.F."/>
        </authorList>
    </citation>
    <scope>NUCLEOTIDE SEQUENCE</scope>
    <source>
        <strain evidence="2">PFS-102/07</strain>
        <tissue evidence="2">Leaf</tissue>
    </source>
</reference>
<protein>
    <submittedName>
        <fullName evidence="2">Uncharacterized protein</fullName>
    </submittedName>
</protein>
<accession>A0A8S9HRW9</accession>
<feature type="region of interest" description="Disordered" evidence="1">
    <location>
        <begin position="167"/>
        <end position="222"/>
    </location>
</feature>
<feature type="compositionally biased region" description="Basic and acidic residues" evidence="1">
    <location>
        <begin position="96"/>
        <end position="110"/>
    </location>
</feature>
<organism evidence="2">
    <name type="scientific">Brassica cretica</name>
    <name type="common">Mustard</name>
    <dbReference type="NCBI Taxonomy" id="69181"/>
    <lineage>
        <taxon>Eukaryota</taxon>
        <taxon>Viridiplantae</taxon>
        <taxon>Streptophyta</taxon>
        <taxon>Embryophyta</taxon>
        <taxon>Tracheophyta</taxon>
        <taxon>Spermatophyta</taxon>
        <taxon>Magnoliopsida</taxon>
        <taxon>eudicotyledons</taxon>
        <taxon>Gunneridae</taxon>
        <taxon>Pentapetalae</taxon>
        <taxon>rosids</taxon>
        <taxon>malvids</taxon>
        <taxon>Brassicales</taxon>
        <taxon>Brassicaceae</taxon>
        <taxon>Brassiceae</taxon>
        <taxon>Brassica</taxon>
    </lineage>
</organism>